<keyword evidence="5" id="KW-0534">Nitrate assimilation</keyword>
<dbReference type="OrthoDB" id="9773404at2"/>
<dbReference type="PROSITE" id="PS50850">
    <property type="entry name" value="MFS"/>
    <property type="match status" value="1"/>
</dbReference>
<evidence type="ECO:0000256" key="5">
    <source>
        <dbReference type="ARBA" id="ARBA00023063"/>
    </source>
</evidence>
<name>A0A4Y8PH79_9BACT</name>
<sequence>MKKRLLIFLHNKAILTLCCSFLYFDISFAIWVILGAVGTFISTEIQLSPVQKGLVVALPILSGSLLRIFFGIAESALGGKKTALIAMGLTAIPLLWGGLFAHSLKEIYCIGLLLGIAGASFAVALPMASRWFPPKNQGLVLGLAGSGNSGTLLCTFFGPLIAQAYGWHAVFIFFLILLTIVFFIFSSLAQDAPANHREKFNIQAILLALRHKRAWLFALLYSLSFGGFVGFSNYLGFFFVDDYKLEKVDAGKIQTLLIASGSLLRPFGGALADKLGGSKLLFVLFALATLLGSLLSFYFPFLIEITLLFFLMGCMGLANGAVFQLVGTQLANQIGTISGVVGAAGGMGGFFLPILFGKIKEHSGSCATGFGLFSSLLFLGGCLTLCLVFSERKKKILRIEVTDSTKNFPFSLPFLLSSQDEGTEKKEK</sequence>
<evidence type="ECO:0000259" key="8">
    <source>
        <dbReference type="PROSITE" id="PS50850"/>
    </source>
</evidence>
<dbReference type="AlphaFoldDB" id="A0A4Y8PH79"/>
<feature type="transmembrane region" description="Helical" evidence="7">
    <location>
        <begin position="21"/>
        <end position="41"/>
    </location>
</feature>
<protein>
    <submittedName>
        <fullName evidence="9">MFS transporter</fullName>
    </submittedName>
</protein>
<feature type="transmembrane region" description="Helical" evidence="7">
    <location>
        <begin position="305"/>
        <end position="327"/>
    </location>
</feature>
<dbReference type="CDD" id="cd17341">
    <property type="entry name" value="MFS_NRT2_like"/>
    <property type="match status" value="1"/>
</dbReference>
<dbReference type="Pfam" id="PF07690">
    <property type="entry name" value="MFS_1"/>
    <property type="match status" value="1"/>
</dbReference>
<dbReference type="InterPro" id="IPR020846">
    <property type="entry name" value="MFS_dom"/>
</dbReference>
<evidence type="ECO:0000256" key="2">
    <source>
        <dbReference type="ARBA" id="ARBA00008432"/>
    </source>
</evidence>
<feature type="transmembrane region" description="Helical" evidence="7">
    <location>
        <begin position="214"/>
        <end position="239"/>
    </location>
</feature>
<dbReference type="GO" id="GO:0016020">
    <property type="term" value="C:membrane"/>
    <property type="evidence" value="ECO:0007669"/>
    <property type="project" value="UniProtKB-SubCell"/>
</dbReference>
<keyword evidence="3 7" id="KW-0812">Transmembrane</keyword>
<dbReference type="PANTHER" id="PTHR23515">
    <property type="entry name" value="HIGH-AFFINITY NITRATE TRANSPORTER 2.3"/>
    <property type="match status" value="1"/>
</dbReference>
<dbReference type="SUPFAM" id="SSF103473">
    <property type="entry name" value="MFS general substrate transporter"/>
    <property type="match status" value="1"/>
</dbReference>
<feature type="transmembrane region" description="Helical" evidence="7">
    <location>
        <begin position="280"/>
        <end position="299"/>
    </location>
</feature>
<keyword evidence="10" id="KW-1185">Reference proteome</keyword>
<proteinExistence type="inferred from homology"/>
<accession>A0A4Y8PH79</accession>
<dbReference type="InterPro" id="IPR011701">
    <property type="entry name" value="MFS"/>
</dbReference>
<feature type="transmembrane region" description="Helical" evidence="7">
    <location>
        <begin position="167"/>
        <end position="189"/>
    </location>
</feature>
<evidence type="ECO:0000256" key="1">
    <source>
        <dbReference type="ARBA" id="ARBA00004141"/>
    </source>
</evidence>
<evidence type="ECO:0000313" key="9">
    <source>
        <dbReference type="EMBL" id="TFE71788.1"/>
    </source>
</evidence>
<dbReference type="GO" id="GO:0015112">
    <property type="term" value="F:nitrate transmembrane transporter activity"/>
    <property type="evidence" value="ECO:0007669"/>
    <property type="project" value="InterPro"/>
</dbReference>
<keyword evidence="6 7" id="KW-0472">Membrane</keyword>
<dbReference type="GO" id="GO:0042128">
    <property type="term" value="P:nitrate assimilation"/>
    <property type="evidence" value="ECO:0007669"/>
    <property type="project" value="UniProtKB-KW"/>
</dbReference>
<comment type="similarity">
    <text evidence="2">Belongs to the major facilitator superfamily. Nitrate/nitrite porter (TC 2.A.1.8) family.</text>
</comment>
<evidence type="ECO:0000256" key="6">
    <source>
        <dbReference type="ARBA" id="ARBA00023136"/>
    </source>
</evidence>
<dbReference type="EMBL" id="LXQC01000057">
    <property type="protein sequence ID" value="TFE71788.1"/>
    <property type="molecule type" value="Genomic_DNA"/>
</dbReference>
<keyword evidence="4 7" id="KW-1133">Transmembrane helix</keyword>
<dbReference type="InterPro" id="IPR044772">
    <property type="entry name" value="NO3_transporter"/>
</dbReference>
<reference evidence="9 10" key="1">
    <citation type="submission" date="2016-05" db="EMBL/GenBank/DDBJ databases">
        <title>Diversity and Homogeneity among Thermoacidophilic Verrucomicrobia Methanotrophs Linked with Geographical Origin.</title>
        <authorList>
            <person name="Erikstad H.-A."/>
            <person name="Smestad N.B."/>
            <person name="Ceballos R.M."/>
            <person name="Birkeland N.-K."/>
        </authorList>
    </citation>
    <scope>NUCLEOTIDE SEQUENCE [LARGE SCALE GENOMIC DNA]</scope>
    <source>
        <strain evidence="9 10">Phi</strain>
    </source>
</reference>
<feature type="transmembrane region" description="Helical" evidence="7">
    <location>
        <begin position="107"/>
        <end position="127"/>
    </location>
</feature>
<evidence type="ECO:0000313" key="10">
    <source>
        <dbReference type="Proteomes" id="UP000297713"/>
    </source>
</evidence>
<comment type="subcellular location">
    <subcellularLocation>
        <location evidence="1">Membrane</location>
        <topology evidence="1">Multi-pass membrane protein</topology>
    </subcellularLocation>
</comment>
<feature type="transmembrane region" description="Helical" evidence="7">
    <location>
        <begin position="368"/>
        <end position="389"/>
    </location>
</feature>
<organism evidence="9 10">
    <name type="scientific">Methylacidiphilum caldifontis</name>
    <dbReference type="NCBI Taxonomy" id="2795386"/>
    <lineage>
        <taxon>Bacteria</taxon>
        <taxon>Pseudomonadati</taxon>
        <taxon>Verrucomicrobiota</taxon>
        <taxon>Methylacidiphilae</taxon>
        <taxon>Methylacidiphilales</taxon>
        <taxon>Methylacidiphilaceae</taxon>
        <taxon>Methylacidiphilum (ex Ratnadevi et al. 2023)</taxon>
    </lineage>
</organism>
<evidence type="ECO:0000256" key="7">
    <source>
        <dbReference type="SAM" id="Phobius"/>
    </source>
</evidence>
<feature type="transmembrane region" description="Helical" evidence="7">
    <location>
        <begin position="82"/>
        <end position="101"/>
    </location>
</feature>
<feature type="domain" description="Major facilitator superfamily (MFS) profile" evidence="8">
    <location>
        <begin position="15"/>
        <end position="392"/>
    </location>
</feature>
<evidence type="ECO:0000256" key="4">
    <source>
        <dbReference type="ARBA" id="ARBA00022989"/>
    </source>
</evidence>
<dbReference type="Proteomes" id="UP000297713">
    <property type="component" value="Unassembled WGS sequence"/>
</dbReference>
<dbReference type="Gene3D" id="1.20.1250.20">
    <property type="entry name" value="MFS general substrate transporter like domains"/>
    <property type="match status" value="1"/>
</dbReference>
<gene>
    <name evidence="9" type="ORF">A7Q10_04145</name>
</gene>
<feature type="transmembrane region" description="Helical" evidence="7">
    <location>
        <begin position="251"/>
        <end position="268"/>
    </location>
</feature>
<comment type="caution">
    <text evidence="9">The sequence shown here is derived from an EMBL/GenBank/DDBJ whole genome shotgun (WGS) entry which is preliminary data.</text>
</comment>
<dbReference type="InterPro" id="IPR036259">
    <property type="entry name" value="MFS_trans_sf"/>
</dbReference>
<evidence type="ECO:0000256" key="3">
    <source>
        <dbReference type="ARBA" id="ARBA00022692"/>
    </source>
</evidence>
<feature type="transmembrane region" description="Helical" evidence="7">
    <location>
        <begin position="139"/>
        <end position="161"/>
    </location>
</feature>
<feature type="transmembrane region" description="Helical" evidence="7">
    <location>
        <begin position="334"/>
        <end position="356"/>
    </location>
</feature>
<feature type="transmembrane region" description="Helical" evidence="7">
    <location>
        <begin position="53"/>
        <end position="70"/>
    </location>
</feature>
<dbReference type="RefSeq" id="WP_134439154.1">
    <property type="nucleotide sequence ID" value="NZ_LXQC01000057.1"/>
</dbReference>